<sequence length="88" mass="9398">MTADCAALHSTVRRPPFIYSRRGIGPDAASVTVRRLVALLVLRGVEGSIIPYTVRAVIEPIAKASFKKKGGEDKNFGLEQHGYGGCGV</sequence>
<dbReference type="Proteomes" id="UP000245910">
    <property type="component" value="Chromosome III"/>
</dbReference>
<name>A0A2L2TCS3_9HYPO</name>
<protein>
    <submittedName>
        <fullName evidence="1">Uncharacterized protein</fullName>
    </submittedName>
</protein>
<dbReference type="AlphaFoldDB" id="A0A2L2TCS3"/>
<evidence type="ECO:0000313" key="2">
    <source>
        <dbReference type="Proteomes" id="UP000245910"/>
    </source>
</evidence>
<evidence type="ECO:0000313" key="1">
    <source>
        <dbReference type="EMBL" id="CEI67878.1"/>
    </source>
</evidence>
<keyword evidence="2" id="KW-1185">Reference proteome</keyword>
<organism evidence="1 2">
    <name type="scientific">Fusarium venenatum</name>
    <dbReference type="NCBI Taxonomy" id="56646"/>
    <lineage>
        <taxon>Eukaryota</taxon>
        <taxon>Fungi</taxon>
        <taxon>Dikarya</taxon>
        <taxon>Ascomycota</taxon>
        <taxon>Pezizomycotina</taxon>
        <taxon>Sordariomycetes</taxon>
        <taxon>Hypocreomycetidae</taxon>
        <taxon>Hypocreales</taxon>
        <taxon>Nectriaceae</taxon>
        <taxon>Fusarium</taxon>
    </lineage>
</organism>
<proteinExistence type="predicted"/>
<reference evidence="2" key="1">
    <citation type="submission" date="2014-10" db="EMBL/GenBank/DDBJ databases">
        <authorList>
            <person name="King R."/>
        </authorList>
    </citation>
    <scope>NUCLEOTIDE SEQUENCE [LARGE SCALE GENOMIC DNA]</scope>
    <source>
        <strain evidence="2">A3/5</strain>
    </source>
</reference>
<accession>A0A2L2TCS3</accession>
<dbReference type="EMBL" id="LN649231">
    <property type="protein sequence ID" value="CEI67878.1"/>
    <property type="molecule type" value="Genomic_DNA"/>
</dbReference>